<dbReference type="AlphaFoldDB" id="A0A6N2N9T9"/>
<name>A0A6N2N9T9_SALVM</name>
<accession>A0A6N2N9T9</accession>
<reference evidence="1" key="1">
    <citation type="submission" date="2019-03" db="EMBL/GenBank/DDBJ databases">
        <authorList>
            <person name="Mank J."/>
            <person name="Almeida P."/>
        </authorList>
    </citation>
    <scope>NUCLEOTIDE SEQUENCE</scope>
    <source>
        <strain evidence="1">78183</strain>
    </source>
</reference>
<sequence length="124" mass="13687">MRSKGFHPFLDKTIPGKTIILLKLLPTKLPLLRKKLKLPVVFLYMATIPTHFLQTIPCPLLEPPVQSSLPKSIRRVSFWSKTPAGENTQAPQSAERRDAVLNISSPPTTGIATPGFAGFLKSGW</sequence>
<evidence type="ECO:0000313" key="1">
    <source>
        <dbReference type="EMBL" id="VFU63468.1"/>
    </source>
</evidence>
<protein>
    <submittedName>
        <fullName evidence="1">Uncharacterized protein</fullName>
    </submittedName>
</protein>
<organism evidence="1">
    <name type="scientific">Salix viminalis</name>
    <name type="common">Common osier</name>
    <name type="synonym">Basket willow</name>
    <dbReference type="NCBI Taxonomy" id="40686"/>
    <lineage>
        <taxon>Eukaryota</taxon>
        <taxon>Viridiplantae</taxon>
        <taxon>Streptophyta</taxon>
        <taxon>Embryophyta</taxon>
        <taxon>Tracheophyta</taxon>
        <taxon>Spermatophyta</taxon>
        <taxon>Magnoliopsida</taxon>
        <taxon>eudicotyledons</taxon>
        <taxon>Gunneridae</taxon>
        <taxon>Pentapetalae</taxon>
        <taxon>rosids</taxon>
        <taxon>fabids</taxon>
        <taxon>Malpighiales</taxon>
        <taxon>Salicaceae</taxon>
        <taxon>Saliceae</taxon>
        <taxon>Salix</taxon>
    </lineage>
</organism>
<dbReference type="EMBL" id="CAADRP010002207">
    <property type="protein sequence ID" value="VFU63468.1"/>
    <property type="molecule type" value="Genomic_DNA"/>
</dbReference>
<gene>
    <name evidence="1" type="ORF">SVIM_LOCUS483328</name>
</gene>
<proteinExistence type="predicted"/>